<comment type="caution">
    <text evidence="3">The sequence shown here is derived from an EMBL/GenBank/DDBJ whole genome shotgun (WGS) entry which is preliminary data.</text>
</comment>
<dbReference type="InterPro" id="IPR058546">
    <property type="entry name" value="RPS4B/Roq1-like_LRR"/>
</dbReference>
<organism evidence="3 4">
    <name type="scientific">Solanum commersonii</name>
    <name type="common">Commerson's wild potato</name>
    <name type="synonym">Commerson's nightshade</name>
    <dbReference type="NCBI Taxonomy" id="4109"/>
    <lineage>
        <taxon>Eukaryota</taxon>
        <taxon>Viridiplantae</taxon>
        <taxon>Streptophyta</taxon>
        <taxon>Embryophyta</taxon>
        <taxon>Tracheophyta</taxon>
        <taxon>Spermatophyta</taxon>
        <taxon>Magnoliopsida</taxon>
        <taxon>eudicotyledons</taxon>
        <taxon>Gunneridae</taxon>
        <taxon>Pentapetalae</taxon>
        <taxon>asterids</taxon>
        <taxon>lamiids</taxon>
        <taxon>Solanales</taxon>
        <taxon>Solanaceae</taxon>
        <taxon>Solanoideae</taxon>
        <taxon>Solaneae</taxon>
        <taxon>Solanum</taxon>
    </lineage>
</organism>
<dbReference type="Pfam" id="PF23286">
    <property type="entry name" value="LRR_13"/>
    <property type="match status" value="1"/>
</dbReference>
<dbReference type="Gene3D" id="3.80.10.10">
    <property type="entry name" value="Ribonuclease Inhibitor"/>
    <property type="match status" value="2"/>
</dbReference>
<dbReference type="OrthoDB" id="1305286at2759"/>
<dbReference type="SUPFAM" id="SSF52058">
    <property type="entry name" value="L domain-like"/>
    <property type="match status" value="1"/>
</dbReference>
<dbReference type="EMBL" id="JACXVP010000005">
    <property type="protein sequence ID" value="KAG5606480.1"/>
    <property type="molecule type" value="Genomic_DNA"/>
</dbReference>
<dbReference type="PANTHER" id="PTHR16083">
    <property type="entry name" value="LEUCINE RICH REPEAT CONTAINING PROTEIN"/>
    <property type="match status" value="1"/>
</dbReference>
<evidence type="ECO:0000256" key="1">
    <source>
        <dbReference type="ARBA" id="ARBA00022821"/>
    </source>
</evidence>
<protein>
    <recommendedName>
        <fullName evidence="2">Disease resistance protein RPS4B/Roq1-like leucine-rich repeats domain-containing protein</fullName>
    </recommendedName>
</protein>
<dbReference type="AlphaFoldDB" id="A0A9J5Z3G1"/>
<reference evidence="3 4" key="1">
    <citation type="submission" date="2020-09" db="EMBL/GenBank/DDBJ databases">
        <title>De no assembly of potato wild relative species, Solanum commersonii.</title>
        <authorList>
            <person name="Cho K."/>
        </authorList>
    </citation>
    <scope>NUCLEOTIDE SEQUENCE [LARGE SCALE GENOMIC DNA]</scope>
    <source>
        <strain evidence="3">LZ3.2</strain>
        <tissue evidence="3">Leaf</tissue>
    </source>
</reference>
<evidence type="ECO:0000313" key="3">
    <source>
        <dbReference type="EMBL" id="KAG5606480.1"/>
    </source>
</evidence>
<dbReference type="InterPro" id="IPR032675">
    <property type="entry name" value="LRR_dom_sf"/>
</dbReference>
<sequence length="281" mass="32078">MQKDDPGEYSRLWDAKDFEEVMVNNTKLDLSFSDNLIRTPDFTGMPNLEYLNLIKCIGLEEVHQSLEYCAKLIQLRLHGCISLMRIPCVNVESLDLQYCFSLEKFRKIVGRVKPDSMKNLVALPSSICKLKDLVKLQLVYNSKLKSFPEEIGGLVNLEVLDASRTLISRPPSSIVRLNKLKILLFGLPTLEERVDVEERVFFVFPHVNEGLRSLEILGLSECNLIDGGLPEDIGCLYSLKELYLNENNFEQLPQSITQLGALQTLHLSYCKRLTQLPEFPQ</sequence>
<evidence type="ECO:0000313" key="4">
    <source>
        <dbReference type="Proteomes" id="UP000824120"/>
    </source>
</evidence>
<evidence type="ECO:0000259" key="2">
    <source>
        <dbReference type="Pfam" id="PF23286"/>
    </source>
</evidence>
<keyword evidence="1" id="KW-0611">Plant defense</keyword>
<proteinExistence type="predicted"/>
<dbReference type="Proteomes" id="UP000824120">
    <property type="component" value="Chromosome 5"/>
</dbReference>
<feature type="domain" description="Disease resistance protein RPS4B/Roq1-like leucine-rich repeats" evidence="2">
    <location>
        <begin position="127"/>
        <end position="278"/>
    </location>
</feature>
<gene>
    <name evidence="3" type="ORF">H5410_027972</name>
</gene>
<accession>A0A9J5Z3G1</accession>
<name>A0A9J5Z3G1_SOLCO</name>
<keyword evidence="4" id="KW-1185">Reference proteome</keyword>
<dbReference type="PANTHER" id="PTHR16083:SF52">
    <property type="entry name" value="TMV RESISTANCE PROTEIN N-LIKE"/>
    <property type="match status" value="1"/>
</dbReference>